<dbReference type="SUPFAM" id="SSF56112">
    <property type="entry name" value="Protein kinase-like (PK-like)"/>
    <property type="match status" value="1"/>
</dbReference>
<evidence type="ECO:0000256" key="5">
    <source>
        <dbReference type="ARBA" id="ARBA00022840"/>
    </source>
</evidence>
<feature type="binding site" evidence="8">
    <location>
        <position position="57"/>
    </location>
    <ligand>
        <name>ATP</name>
        <dbReference type="ChEBI" id="CHEBI:30616"/>
    </ligand>
</feature>
<dbReference type="PROSITE" id="PS50011">
    <property type="entry name" value="PROTEIN_KINASE_DOM"/>
    <property type="match status" value="1"/>
</dbReference>
<dbReference type="SMART" id="SM00220">
    <property type="entry name" value="S_TKc"/>
    <property type="match status" value="1"/>
</dbReference>
<reference evidence="13 14" key="2">
    <citation type="submission" date="2025-04" db="UniProtKB">
        <authorList>
            <consortium name="RefSeq"/>
        </authorList>
    </citation>
    <scope>IDENTIFICATION</scope>
</reference>
<feature type="compositionally biased region" description="Basic and acidic residues" evidence="10">
    <location>
        <begin position="630"/>
        <end position="640"/>
    </location>
</feature>
<evidence type="ECO:0000313" key="14">
    <source>
        <dbReference type="RefSeq" id="XP_013419267.1"/>
    </source>
</evidence>
<keyword evidence="9" id="KW-0460">Magnesium</keyword>
<feature type="region of interest" description="Disordered" evidence="10">
    <location>
        <begin position="671"/>
        <end position="709"/>
    </location>
</feature>
<dbReference type="InterPro" id="IPR017441">
    <property type="entry name" value="Protein_kinase_ATP_BS"/>
</dbReference>
<evidence type="ECO:0000256" key="8">
    <source>
        <dbReference type="PROSITE-ProRule" id="PRU10141"/>
    </source>
</evidence>
<dbReference type="Proteomes" id="UP000085678">
    <property type="component" value="Unplaced"/>
</dbReference>
<comment type="activity regulation">
    <text evidence="9">Activated by threonine and tyrosine phosphorylation.</text>
</comment>
<evidence type="ECO:0000256" key="10">
    <source>
        <dbReference type="SAM" id="MobiDB-lite"/>
    </source>
</evidence>
<dbReference type="RefSeq" id="XP_013419265.1">
    <property type="nucleotide sequence ID" value="XM_013563811.1"/>
</dbReference>
<dbReference type="AlphaFoldDB" id="A0A1S3K9G0"/>
<dbReference type="InterPro" id="IPR000719">
    <property type="entry name" value="Prot_kinase_dom"/>
</dbReference>
<evidence type="ECO:0000313" key="13">
    <source>
        <dbReference type="RefSeq" id="XP_013419265.1"/>
    </source>
</evidence>
<dbReference type="InterPro" id="IPR011009">
    <property type="entry name" value="Kinase-like_dom_sf"/>
</dbReference>
<feature type="compositionally biased region" description="Basic and acidic residues" evidence="10">
    <location>
        <begin position="671"/>
        <end position="682"/>
    </location>
</feature>
<reference evidence="13 14" key="1">
    <citation type="journal article" date="2015" name="Nat. Commun.">
        <title>The Lingula genome provides insights into brachiopod evolution and the origin of phosphate biomineralization.</title>
        <authorList>
            <person name="Luo Y.J."/>
            <person name="Takeuchi T."/>
            <person name="Koyanagi R."/>
            <person name="Yamada L."/>
            <person name="Kanda M."/>
            <person name="Khalturina M."/>
            <person name="Fujie M."/>
            <person name="Yamasaki S.I."/>
            <person name="Endo K."/>
            <person name="Satoh N."/>
        </authorList>
    </citation>
    <scope>NUCLEOTIDE SEQUENCE</scope>
</reference>
<feature type="region of interest" description="Disordered" evidence="10">
    <location>
        <begin position="787"/>
        <end position="850"/>
    </location>
</feature>
<evidence type="ECO:0000313" key="12">
    <source>
        <dbReference type="Proteomes" id="UP000085678"/>
    </source>
</evidence>
<feature type="compositionally biased region" description="Low complexity" evidence="10">
    <location>
        <begin position="698"/>
        <end position="709"/>
    </location>
</feature>
<feature type="compositionally biased region" description="Basic residues" evidence="10">
    <location>
        <begin position="614"/>
        <end position="629"/>
    </location>
</feature>
<comment type="cofactor">
    <cofactor evidence="9">
        <name>Mg(2+)</name>
        <dbReference type="ChEBI" id="CHEBI:18420"/>
    </cofactor>
</comment>
<feature type="domain" description="Protein kinase" evidence="11">
    <location>
        <begin position="27"/>
        <end position="319"/>
    </location>
</feature>
<dbReference type="CDD" id="cd07855">
    <property type="entry name" value="STKc_ERK5"/>
    <property type="match status" value="1"/>
</dbReference>
<dbReference type="EC" id="2.7.11.24" evidence="9"/>
<evidence type="ECO:0000256" key="4">
    <source>
        <dbReference type="ARBA" id="ARBA00022777"/>
    </source>
</evidence>
<evidence type="ECO:0000256" key="7">
    <source>
        <dbReference type="ARBA" id="ARBA00048312"/>
    </source>
</evidence>
<gene>
    <name evidence="13 14 15" type="primary">LOC106179980</name>
</gene>
<evidence type="ECO:0000313" key="15">
    <source>
        <dbReference type="RefSeq" id="XP_013419268.1"/>
    </source>
</evidence>
<dbReference type="Gene3D" id="1.10.510.10">
    <property type="entry name" value="Transferase(Phosphotransferase) domain 1"/>
    <property type="match status" value="1"/>
</dbReference>
<dbReference type="Pfam" id="PF00069">
    <property type="entry name" value="Pkinase"/>
    <property type="match status" value="1"/>
</dbReference>
<dbReference type="FunFam" id="1.10.510.10:FF:000013">
    <property type="entry name" value="Mitogen-activated protein kinase"/>
    <property type="match status" value="1"/>
</dbReference>
<dbReference type="GO" id="GO:0005524">
    <property type="term" value="F:ATP binding"/>
    <property type="evidence" value="ECO:0007669"/>
    <property type="project" value="UniProtKB-UniRule"/>
</dbReference>
<keyword evidence="1 9" id="KW-0723">Serine/threonine-protein kinase</keyword>
<dbReference type="Gene3D" id="3.30.200.20">
    <property type="entry name" value="Phosphorylase Kinase, domain 1"/>
    <property type="match status" value="1"/>
</dbReference>
<dbReference type="InterPro" id="IPR003527">
    <property type="entry name" value="MAP_kinase_CS"/>
</dbReference>
<dbReference type="GO" id="GO:0004707">
    <property type="term" value="F:MAP kinase activity"/>
    <property type="evidence" value="ECO:0007669"/>
    <property type="project" value="UniProtKB-EC"/>
</dbReference>
<sequence length="956" mass="107182">MTAKDHNLAALRKKAYNIKFDLANTEYEPVENIGIGAYGVVCSAINRRTKDKVAIKKIPDIFEMPQITKRTYREIRILKHFKHDNVIKIREILKPQSVDNLKEIYIVLDLMESDLHRIIHSSQELTDEHVRYFLYQILRGLKYIHSAHVIHRDLKPSNLLVNENCDLKIGDFGMARGISSGPDQEHKYFMTQYVATRWYRAPEIMLSMLEYTTAIDVWSVGCIFAEMLGRKQLFPGKDYINQLKLIIGILGSPSKDILQKSQSEMVRNFIRGLGKKDPVPFNVLFPKAPKKAVDLLSKMLALSPADRISVDQALKHPYLSKYHDPDDEPICIPAFNFDFENEKVDVANLKEAIVKEIMEYHQPKPSLSDLSSILRPVPKQESQYGDGLGAFLKHQQAVKPQEQQQQQETLQHLKQLNAAQQQEPTQSQTQVFQVQNLVAVPASGSHLPFVSKANNSQTVPTAAHKTTTSMAPVTITVVQNNDSEVFKKPTGLTFLRPSQSQQPVKVNTTGSLLSAMSDVEMLSAKSDVGRDTMDTSSSAAQQQTSQPQVVSNSTVQQGITTSAAPLCTGPTDTKALIKAALLKAREQRNDPSNQNKEKPRPQTAYERQKEREEKRRKKMEKSMERKKKQKEKEASKELLTDEDKTLLERWKTMQENTQPFVHPVRQHMRDMLEKRQQKKEQLHSSGGEVPNEEHLPLQQQQQQESQHIQQPVINTQDIITANNNDLKQKMTGPTVVAANPLLSQSDMMMLNQQPLKSVSAINIQDPNFFNINQHNIGGSSMSSSIHAPWTFDSEDSNSQPEQNFPTSSLPNFGESSAKKTTASHVVDQSQGQQHSVISGMTSSLPSEPPTDIISVVTKQLTKTQMEDMLPPMLALTPRGTGGGYGVGFDLDDLLGDSFGATSPGNRDSTNLKLDSAPLSASLLEDWLEVTGNLGPRDMEALQQELELGSPMVFSDF</sequence>
<keyword evidence="3 8" id="KW-0547">Nucleotide-binding</keyword>
<comment type="catalytic activity">
    <reaction evidence="6 9">
        <text>L-threonyl-[protein] + ATP = O-phospho-L-threonyl-[protein] + ADP + H(+)</text>
        <dbReference type="Rhea" id="RHEA:46608"/>
        <dbReference type="Rhea" id="RHEA-COMP:11060"/>
        <dbReference type="Rhea" id="RHEA-COMP:11605"/>
        <dbReference type="ChEBI" id="CHEBI:15378"/>
        <dbReference type="ChEBI" id="CHEBI:30013"/>
        <dbReference type="ChEBI" id="CHEBI:30616"/>
        <dbReference type="ChEBI" id="CHEBI:61977"/>
        <dbReference type="ChEBI" id="CHEBI:456216"/>
        <dbReference type="EC" id="2.7.11.24"/>
    </reaction>
</comment>
<dbReference type="STRING" id="7574.A0A1S3K9G0"/>
<dbReference type="GeneID" id="106179980"/>
<dbReference type="InterPro" id="IPR050117">
    <property type="entry name" value="MAPK"/>
</dbReference>
<keyword evidence="12" id="KW-1185">Reference proteome</keyword>
<keyword evidence="2 9" id="KW-0808">Transferase</keyword>
<feature type="compositionally biased region" description="Basic and acidic residues" evidence="10">
    <location>
        <begin position="584"/>
        <end position="613"/>
    </location>
</feature>
<comment type="similarity">
    <text evidence="9">Belongs to the protein kinase superfamily. Ser/Thr protein kinase family. MAP kinase subfamily.</text>
</comment>
<comment type="catalytic activity">
    <reaction evidence="7">
        <text>L-seryl-[protein] + ATP = O-phospho-L-seryl-[protein] + ADP + H(+)</text>
        <dbReference type="Rhea" id="RHEA:17989"/>
        <dbReference type="Rhea" id="RHEA-COMP:9863"/>
        <dbReference type="Rhea" id="RHEA-COMP:11604"/>
        <dbReference type="ChEBI" id="CHEBI:15378"/>
        <dbReference type="ChEBI" id="CHEBI:29999"/>
        <dbReference type="ChEBI" id="CHEBI:30616"/>
        <dbReference type="ChEBI" id="CHEBI:83421"/>
        <dbReference type="ChEBI" id="CHEBI:456216"/>
        <dbReference type="EC" id="2.7.11.24"/>
    </reaction>
</comment>
<dbReference type="InterPro" id="IPR008271">
    <property type="entry name" value="Ser/Thr_kinase_AS"/>
</dbReference>
<organism evidence="12 13">
    <name type="scientific">Lingula anatina</name>
    <name type="common">Brachiopod</name>
    <name type="synonym">Lingula unguis</name>
    <dbReference type="NCBI Taxonomy" id="7574"/>
    <lineage>
        <taxon>Eukaryota</taxon>
        <taxon>Metazoa</taxon>
        <taxon>Spiralia</taxon>
        <taxon>Lophotrochozoa</taxon>
        <taxon>Brachiopoda</taxon>
        <taxon>Linguliformea</taxon>
        <taxon>Lingulata</taxon>
        <taxon>Lingulida</taxon>
        <taxon>Linguloidea</taxon>
        <taxon>Lingulidae</taxon>
        <taxon>Lingula</taxon>
    </lineage>
</organism>
<feature type="region of interest" description="Disordered" evidence="10">
    <location>
        <begin position="584"/>
        <end position="640"/>
    </location>
</feature>
<name>A0A1S3K9G0_LINAN</name>
<feature type="region of interest" description="Disordered" evidence="10">
    <location>
        <begin position="527"/>
        <end position="556"/>
    </location>
</feature>
<dbReference type="OMA" id="RWTKMID"/>
<keyword evidence="5 8" id="KW-0067">ATP-binding</keyword>
<keyword evidence="4 9" id="KW-0418">Kinase</keyword>
<dbReference type="OrthoDB" id="192887at2759"/>
<dbReference type="RefSeq" id="XP_013419267.1">
    <property type="nucleotide sequence ID" value="XM_013563813.1"/>
</dbReference>
<evidence type="ECO:0000256" key="1">
    <source>
        <dbReference type="ARBA" id="ARBA00022527"/>
    </source>
</evidence>
<dbReference type="PROSITE" id="PS00108">
    <property type="entry name" value="PROTEIN_KINASE_ST"/>
    <property type="match status" value="1"/>
</dbReference>
<dbReference type="PROSITE" id="PS00107">
    <property type="entry name" value="PROTEIN_KINASE_ATP"/>
    <property type="match status" value="1"/>
</dbReference>
<accession>A0A1S3K9G0</accession>
<feature type="compositionally biased region" description="Low complexity" evidence="10">
    <location>
        <begin position="535"/>
        <end position="556"/>
    </location>
</feature>
<dbReference type="KEGG" id="lak:106179980"/>
<dbReference type="RefSeq" id="XP_013419268.1">
    <property type="nucleotide sequence ID" value="XM_013563814.1"/>
</dbReference>
<dbReference type="PROSITE" id="PS01351">
    <property type="entry name" value="MAPK"/>
    <property type="match status" value="1"/>
</dbReference>
<evidence type="ECO:0000256" key="3">
    <source>
        <dbReference type="ARBA" id="ARBA00022741"/>
    </source>
</evidence>
<dbReference type="PANTHER" id="PTHR24055">
    <property type="entry name" value="MITOGEN-ACTIVATED PROTEIN KINASE"/>
    <property type="match status" value="1"/>
</dbReference>
<evidence type="ECO:0000256" key="9">
    <source>
        <dbReference type="RuleBase" id="RU361165"/>
    </source>
</evidence>
<protein>
    <recommendedName>
        <fullName evidence="9">Mitogen-activated protein kinase</fullName>
        <ecNumber evidence="9">2.7.11.24</ecNumber>
    </recommendedName>
</protein>
<evidence type="ECO:0000259" key="11">
    <source>
        <dbReference type="PROSITE" id="PS50011"/>
    </source>
</evidence>
<evidence type="ECO:0000256" key="6">
    <source>
        <dbReference type="ARBA" id="ARBA00047592"/>
    </source>
</evidence>
<feature type="compositionally biased region" description="Polar residues" evidence="10">
    <location>
        <begin position="796"/>
        <end position="845"/>
    </location>
</feature>
<evidence type="ECO:0000256" key="2">
    <source>
        <dbReference type="ARBA" id="ARBA00022679"/>
    </source>
</evidence>
<dbReference type="FunFam" id="3.30.200.20:FF:000046">
    <property type="entry name" value="Mitogen-activated protein kinase"/>
    <property type="match status" value="1"/>
</dbReference>
<proteinExistence type="inferred from homology"/>